<dbReference type="OrthoDB" id="10013825at2759"/>
<gene>
    <name evidence="1" type="ORF">CONCODRAFT_78943</name>
</gene>
<dbReference type="Proteomes" id="UP000070444">
    <property type="component" value="Unassembled WGS sequence"/>
</dbReference>
<protein>
    <submittedName>
        <fullName evidence="1">Uncharacterized protein</fullName>
    </submittedName>
</protein>
<proteinExistence type="predicted"/>
<evidence type="ECO:0000313" key="1">
    <source>
        <dbReference type="EMBL" id="KXN70275.1"/>
    </source>
</evidence>
<accession>A0A137P5I8</accession>
<dbReference type="EMBL" id="KQ964507">
    <property type="protein sequence ID" value="KXN70275.1"/>
    <property type="molecule type" value="Genomic_DNA"/>
</dbReference>
<dbReference type="Gene3D" id="3.30.10.10">
    <property type="entry name" value="Trypsin Inhibitor V, subunit A"/>
    <property type="match status" value="1"/>
</dbReference>
<keyword evidence="2" id="KW-1185">Reference proteome</keyword>
<organism evidence="1 2">
    <name type="scientific">Conidiobolus coronatus (strain ATCC 28846 / CBS 209.66 / NRRL 28638)</name>
    <name type="common">Delacroixia coronata</name>
    <dbReference type="NCBI Taxonomy" id="796925"/>
    <lineage>
        <taxon>Eukaryota</taxon>
        <taxon>Fungi</taxon>
        <taxon>Fungi incertae sedis</taxon>
        <taxon>Zoopagomycota</taxon>
        <taxon>Entomophthoromycotina</taxon>
        <taxon>Entomophthoromycetes</taxon>
        <taxon>Entomophthorales</taxon>
        <taxon>Ancylistaceae</taxon>
        <taxon>Conidiobolus</taxon>
    </lineage>
</organism>
<reference evidence="1 2" key="1">
    <citation type="journal article" date="2015" name="Genome Biol. Evol.">
        <title>Phylogenomic analyses indicate that early fungi evolved digesting cell walls of algal ancestors of land plants.</title>
        <authorList>
            <person name="Chang Y."/>
            <person name="Wang S."/>
            <person name="Sekimoto S."/>
            <person name="Aerts A.L."/>
            <person name="Choi C."/>
            <person name="Clum A."/>
            <person name="LaButti K.M."/>
            <person name="Lindquist E.A."/>
            <person name="Yee Ngan C."/>
            <person name="Ohm R.A."/>
            <person name="Salamov A.A."/>
            <person name="Grigoriev I.V."/>
            <person name="Spatafora J.W."/>
            <person name="Berbee M.L."/>
        </authorList>
    </citation>
    <scope>NUCLEOTIDE SEQUENCE [LARGE SCALE GENOMIC DNA]</scope>
    <source>
        <strain evidence="1 2">NRRL 28638</strain>
    </source>
</reference>
<dbReference type="AlphaFoldDB" id="A0A137P5I8"/>
<sequence>MTVAYPESYRHLIGKTLIEKDEEHRVPRTNNHVLQRELPNKHRLIKPGFTYSADSIDSRLNVSINAKKQITGVILG</sequence>
<evidence type="ECO:0000313" key="2">
    <source>
        <dbReference type="Proteomes" id="UP000070444"/>
    </source>
</evidence>
<name>A0A137P5I8_CONC2</name>